<feature type="transmembrane region" description="Helical" evidence="1">
    <location>
        <begin position="18"/>
        <end position="35"/>
    </location>
</feature>
<organism evidence="2">
    <name type="scientific">bioreactor metagenome</name>
    <dbReference type="NCBI Taxonomy" id="1076179"/>
    <lineage>
        <taxon>unclassified sequences</taxon>
        <taxon>metagenomes</taxon>
        <taxon>ecological metagenomes</taxon>
    </lineage>
</organism>
<keyword evidence="1" id="KW-0472">Membrane</keyword>
<keyword evidence="1" id="KW-1133">Transmembrane helix</keyword>
<dbReference type="AlphaFoldDB" id="A0A644X2N8"/>
<evidence type="ECO:0000313" key="2">
    <source>
        <dbReference type="EMBL" id="MPM10386.1"/>
    </source>
</evidence>
<name>A0A644X2N8_9ZZZZ</name>
<sequence length="61" mass="7055">MRTAVIKMLIRIEAESPVIAFLCTYFLTVILLQTLNKIVIMMSNKACDSNLRKVKMRHKSK</sequence>
<reference evidence="2" key="1">
    <citation type="submission" date="2019-08" db="EMBL/GenBank/DDBJ databases">
        <authorList>
            <person name="Kucharzyk K."/>
            <person name="Murdoch R.W."/>
            <person name="Higgins S."/>
            <person name="Loffler F."/>
        </authorList>
    </citation>
    <scope>NUCLEOTIDE SEQUENCE</scope>
</reference>
<accession>A0A644X2N8</accession>
<comment type="caution">
    <text evidence="2">The sequence shown here is derived from an EMBL/GenBank/DDBJ whole genome shotgun (WGS) entry which is preliminary data.</text>
</comment>
<proteinExistence type="predicted"/>
<dbReference type="EMBL" id="VSSQ01001686">
    <property type="protein sequence ID" value="MPM10386.1"/>
    <property type="molecule type" value="Genomic_DNA"/>
</dbReference>
<gene>
    <name evidence="2" type="ORF">SDC9_56717</name>
</gene>
<keyword evidence="1" id="KW-0812">Transmembrane</keyword>
<evidence type="ECO:0000256" key="1">
    <source>
        <dbReference type="SAM" id="Phobius"/>
    </source>
</evidence>
<protein>
    <submittedName>
        <fullName evidence="2">Uncharacterized protein</fullName>
    </submittedName>
</protein>